<dbReference type="AlphaFoldDB" id="A0A0A9CD65"/>
<feature type="region of interest" description="Disordered" evidence="1">
    <location>
        <begin position="1"/>
        <end position="35"/>
    </location>
</feature>
<evidence type="ECO:0000313" key="2">
    <source>
        <dbReference type="EMBL" id="JAD72393.1"/>
    </source>
</evidence>
<organism evidence="2">
    <name type="scientific">Arundo donax</name>
    <name type="common">Giant reed</name>
    <name type="synonym">Donax arundinaceus</name>
    <dbReference type="NCBI Taxonomy" id="35708"/>
    <lineage>
        <taxon>Eukaryota</taxon>
        <taxon>Viridiplantae</taxon>
        <taxon>Streptophyta</taxon>
        <taxon>Embryophyta</taxon>
        <taxon>Tracheophyta</taxon>
        <taxon>Spermatophyta</taxon>
        <taxon>Magnoliopsida</taxon>
        <taxon>Liliopsida</taxon>
        <taxon>Poales</taxon>
        <taxon>Poaceae</taxon>
        <taxon>PACMAD clade</taxon>
        <taxon>Arundinoideae</taxon>
        <taxon>Arundineae</taxon>
        <taxon>Arundo</taxon>
    </lineage>
</organism>
<accession>A0A0A9CD65</accession>
<feature type="compositionally biased region" description="Basic residues" evidence="1">
    <location>
        <begin position="1"/>
        <end position="14"/>
    </location>
</feature>
<reference evidence="2" key="2">
    <citation type="journal article" date="2015" name="Data Brief">
        <title>Shoot transcriptome of the giant reed, Arundo donax.</title>
        <authorList>
            <person name="Barrero R.A."/>
            <person name="Guerrero F.D."/>
            <person name="Moolhuijzen P."/>
            <person name="Goolsby J.A."/>
            <person name="Tidwell J."/>
            <person name="Bellgard S.E."/>
            <person name="Bellgard M.I."/>
        </authorList>
    </citation>
    <scope>NUCLEOTIDE SEQUENCE</scope>
    <source>
        <tissue evidence="2">Shoot tissue taken approximately 20 cm above the soil surface</tissue>
    </source>
</reference>
<protein>
    <submittedName>
        <fullName evidence="2">Uncharacterized protein</fullName>
    </submittedName>
</protein>
<dbReference type="EMBL" id="GBRH01225502">
    <property type="protein sequence ID" value="JAD72393.1"/>
    <property type="molecule type" value="Transcribed_RNA"/>
</dbReference>
<proteinExistence type="predicted"/>
<sequence>MDDVGRKRRNRRRRMSEGIEPADARRGVERGMWIG</sequence>
<evidence type="ECO:0000256" key="1">
    <source>
        <dbReference type="SAM" id="MobiDB-lite"/>
    </source>
</evidence>
<name>A0A0A9CD65_ARUDO</name>
<reference evidence="2" key="1">
    <citation type="submission" date="2014-09" db="EMBL/GenBank/DDBJ databases">
        <authorList>
            <person name="Magalhaes I.L.F."/>
            <person name="Oliveira U."/>
            <person name="Santos F.R."/>
            <person name="Vidigal T.H.D.A."/>
            <person name="Brescovit A.D."/>
            <person name="Santos A.J."/>
        </authorList>
    </citation>
    <scope>NUCLEOTIDE SEQUENCE</scope>
    <source>
        <tissue evidence="2">Shoot tissue taken approximately 20 cm above the soil surface</tissue>
    </source>
</reference>